<feature type="domain" description="Alpha-2-macroglobulin" evidence="2">
    <location>
        <begin position="1098"/>
        <end position="1188"/>
    </location>
</feature>
<dbReference type="Pfam" id="PF01835">
    <property type="entry name" value="MG2"/>
    <property type="match status" value="1"/>
</dbReference>
<proteinExistence type="inferred from homology"/>
<dbReference type="Pfam" id="PF00207">
    <property type="entry name" value="A2M"/>
    <property type="match status" value="1"/>
</dbReference>
<dbReference type="InterPro" id="IPR051802">
    <property type="entry name" value="YfhM-like"/>
</dbReference>
<dbReference type="Gene3D" id="2.60.40.1930">
    <property type="match status" value="1"/>
</dbReference>
<accession>A0A5C8GLU8</accession>
<dbReference type="OrthoDB" id="9767116at2"/>
<dbReference type="RefSeq" id="WP_130828531.1">
    <property type="nucleotide sequence ID" value="NZ_SDIK01000019.1"/>
</dbReference>
<dbReference type="InterPro" id="IPR008930">
    <property type="entry name" value="Terpenoid_cyclase/PrenylTrfase"/>
</dbReference>
<dbReference type="InterPro" id="IPR001599">
    <property type="entry name" value="Macroglobln_a2"/>
</dbReference>
<dbReference type="EMBL" id="SDIK01000019">
    <property type="protein sequence ID" value="TXJ62747.1"/>
    <property type="molecule type" value="Genomic_DNA"/>
</dbReference>
<sequence>MRKLFNILTILLMAPLGIWAQSYSTLWKQVNEAGRKDLPKTQIELLEKIVSRAEKEKSYGNLLAAELMTTRLWTEISSDSLDVQKSKLERRAANAEEKDKVLAAVYYCALGKMQRDDDSNPNGQTLYFDKAMAHPELLARHQAAEYVPLIAKGKDDAIFHNDLLHVIGLESGRYEVLNKYYTSVGNREAACYTALKAAENNVDAVKLDSIIRLYGDLPICGEVAVRKFMLLKNDKNISAKEKLDFIDKALGRWGAWEGMNRLRNERTELICPMFSATLDSEMGIPNKKKTIEGLKVRNINDLTLTITRTTLDGNAELNSYNPKDIQRIKSACIASTAQKITHRYDNRQPYEIVEDSLELPKLSTGVYLLEFSSSATGMKMQYNLYYVTNVFLMSEEQPNKRIRYVVVNATTGQPIANASLKLTFDSRYGGRSTTKMLTTDKKGEAFYTYNKVTPDEVFAFTQNDQACPNSNLWTSFQYRKDENTQNICDVFTDRSVYRPGQTVHTSVIVYTKDEKQLETKAKADCKLTLQLRDANYKEIATKDVTTDEYGTATADFELPKSGLTGRFSIIARYGNNGSTTFNVEEYKRPTFEVEFDKYEKKYAIGDTIKVKGRAKTYSGVPVQGAKVEYAVNRRSALWWWRTGDANEQLAKGEITTDEKGEFEINVPFIFPKNESISKYPYHSYSPNFYNFVAEAKVTDVAGETREGSLSLPLGSKATAFTCDLLDKNLSDSLKSIKFTYLNAAGKPIEGRVKYAILPYGKQAQPVEKDYMEAVANEVSKLKSLKSGRYKLYAVCGTDTLEKEFVVFSLDDKRPVSPTHYWFYQSAKQFPRDGKPVYIQVGSSDKDQHIVYSIYSGNKIIETGAIDQSNAITTRKLVYKEEYGNGLTLTFAWVKNGEFYNCTANIERPQPDKQLRVAWKTFRDRLVPGQEEEWTLTILNSSGKPATAQLMATLYDKSLDQIIPHVWSFNSSFYSNLPYAEWTGIVTSPQSIGFLKPIKWLNINNLKFATFDERFLSRYYYMDYNRRFTRNKEFGTVLMAVGDVGARKMEAKEQSSPTGARFSAPVIKMDRAIKEESVSENRAESGIGNVQLRENLNETAFFYPRMETDKDGNVNLKFRLPESLTTWRFIGLAHDKDINTGMITGDVVAQKTVMLQPNMPRFVRMGDEATLSARLFSTSEKQVTGTATIEIVDPETEKVLYSESKAYSLSPKGTSSATFSISDLLSETGERKLSTDQSLLIVRVFAKGTDYSDGEQQYLSVLPSREYVINTYPFTQNEKGTKTIDLTKLFPKNTTNQRLTIEYTNNPNWLMLQALPYVADANEKNAISLVSAYYANTLANMILKASPKIKQTIDKWRSETGKETSMMSSLEKNQELKELVLNETPWVLDAQDESERKQMLVRYFDENQLRNNLNTSLSGLRKLQNPDGSFSWWQGMSGSMYMTVEVVKTLSRLNVLLGATDSQTKDLLNKAFRYLDEKVAQRVAEMKKVERKGQKNLFPSDVLCDYLYSNALAKRQTTADIAYLINLLSKKPVELTIYGKANTAVILQQYRQTAKAAEYLKSIGEYTVYTEEKGRYFDTSKAYYSWCDYKIPTQVAAIEAFKTITPKDDKTIKEMQRWLLQSKRTQSWDTPVNSVNAVWAFMNGGNMTLDNGEESVLKLDGKVIATPKSTAGMGYVKVSEAINVNDSSNGELRNTVHAFSVEKTSTGTSWGAVYAQFFQSTTAISDATSGLKIKREIIPVGVDNKPKEAKSLKVGDKVLVRLTITADRDYDFVQVIDKRAACLEPVKQNSGYQWGGYYVAPKDYTTNYYFDSMSKGTHIVETEYFIDRSGSYQTGTCSAQCAYSPEYSGRAKGITMEVKE</sequence>
<dbReference type="Pfam" id="PF17973">
    <property type="entry name" value="bMG10"/>
    <property type="match status" value="1"/>
</dbReference>
<evidence type="ECO:0000313" key="3">
    <source>
        <dbReference type="EMBL" id="TXJ62747.1"/>
    </source>
</evidence>
<keyword evidence="4" id="KW-1185">Reference proteome</keyword>
<comment type="caution">
    <text evidence="3">The sequence shown here is derived from an EMBL/GenBank/DDBJ whole genome shotgun (WGS) entry which is preliminary data.</text>
</comment>
<dbReference type="InterPro" id="IPR041246">
    <property type="entry name" value="Bact_MG10"/>
</dbReference>
<organism evidence="3 4">
    <name type="scientific">Prevotella brunnea</name>
    <dbReference type="NCBI Taxonomy" id="2508867"/>
    <lineage>
        <taxon>Bacteria</taxon>
        <taxon>Pseudomonadati</taxon>
        <taxon>Bacteroidota</taxon>
        <taxon>Bacteroidia</taxon>
        <taxon>Bacteroidales</taxon>
        <taxon>Prevotellaceae</taxon>
        <taxon>Prevotella</taxon>
    </lineage>
</organism>
<evidence type="ECO:0000256" key="1">
    <source>
        <dbReference type="ARBA" id="ARBA00010556"/>
    </source>
</evidence>
<dbReference type="InterPro" id="IPR002890">
    <property type="entry name" value="MG2"/>
</dbReference>
<dbReference type="SUPFAM" id="SSF48239">
    <property type="entry name" value="Terpenoid cyclases/Protein prenyltransferases"/>
    <property type="match status" value="1"/>
</dbReference>
<protein>
    <submittedName>
        <fullName evidence="3">Alpha-2-macroglobulin</fullName>
    </submittedName>
</protein>
<dbReference type="PANTHER" id="PTHR40094">
    <property type="entry name" value="ALPHA-2-MACROGLOBULIN HOMOLOG"/>
    <property type="match status" value="1"/>
</dbReference>
<gene>
    <name evidence="3" type="ORF">ETF27_03080</name>
</gene>
<evidence type="ECO:0000259" key="2">
    <source>
        <dbReference type="SMART" id="SM01360"/>
    </source>
</evidence>
<dbReference type="Proteomes" id="UP000321612">
    <property type="component" value="Unassembled WGS sequence"/>
</dbReference>
<name>A0A5C8GLU8_9BACT</name>
<dbReference type="PANTHER" id="PTHR40094:SF1">
    <property type="entry name" value="UBIQUITIN DOMAIN-CONTAINING PROTEIN"/>
    <property type="match status" value="1"/>
</dbReference>
<dbReference type="GO" id="GO:0004866">
    <property type="term" value="F:endopeptidase inhibitor activity"/>
    <property type="evidence" value="ECO:0007669"/>
    <property type="project" value="InterPro"/>
</dbReference>
<evidence type="ECO:0000313" key="4">
    <source>
        <dbReference type="Proteomes" id="UP000321612"/>
    </source>
</evidence>
<dbReference type="SMART" id="SM01360">
    <property type="entry name" value="A2M"/>
    <property type="match status" value="1"/>
</dbReference>
<dbReference type="Gene3D" id="1.50.10.20">
    <property type="match status" value="1"/>
</dbReference>
<reference evidence="4" key="1">
    <citation type="submission" date="2019-05" db="EMBL/GenBank/DDBJ databases">
        <title>Prevotella brunnea sp. nov., isolated from a wound of a patient.</title>
        <authorList>
            <person name="Buhl M."/>
        </authorList>
    </citation>
    <scope>NUCLEOTIDE SEQUENCE [LARGE SCALE GENOMIC DNA]</scope>
    <source>
        <strain evidence="4">A2672</strain>
    </source>
</reference>
<comment type="similarity">
    <text evidence="1">Belongs to the protease inhibitor I39 (alpha-2-macroglobulin) family. Bacterial alpha-2-macroglobulin subfamily.</text>
</comment>